<evidence type="ECO:0000256" key="1">
    <source>
        <dbReference type="SAM" id="MobiDB-lite"/>
    </source>
</evidence>
<gene>
    <name evidence="2" type="ORF">BCR33DRAFT_714071</name>
</gene>
<proteinExistence type="predicted"/>
<dbReference type="EMBL" id="MCGO01000010">
    <property type="protein sequence ID" value="ORY48984.1"/>
    <property type="molecule type" value="Genomic_DNA"/>
</dbReference>
<comment type="caution">
    <text evidence="2">The sequence shown here is derived from an EMBL/GenBank/DDBJ whole genome shotgun (WGS) entry which is preliminary data.</text>
</comment>
<keyword evidence="3" id="KW-1185">Reference proteome</keyword>
<organism evidence="2 3">
    <name type="scientific">Rhizoclosmatium globosum</name>
    <dbReference type="NCBI Taxonomy" id="329046"/>
    <lineage>
        <taxon>Eukaryota</taxon>
        <taxon>Fungi</taxon>
        <taxon>Fungi incertae sedis</taxon>
        <taxon>Chytridiomycota</taxon>
        <taxon>Chytridiomycota incertae sedis</taxon>
        <taxon>Chytridiomycetes</taxon>
        <taxon>Chytridiales</taxon>
        <taxon>Chytriomycetaceae</taxon>
        <taxon>Rhizoclosmatium</taxon>
    </lineage>
</organism>
<protein>
    <submittedName>
        <fullName evidence="2">Uncharacterized protein</fullName>
    </submittedName>
</protein>
<dbReference type="Proteomes" id="UP000193642">
    <property type="component" value="Unassembled WGS sequence"/>
</dbReference>
<evidence type="ECO:0000313" key="2">
    <source>
        <dbReference type="EMBL" id="ORY48984.1"/>
    </source>
</evidence>
<name>A0A1Y2CQ72_9FUNG</name>
<evidence type="ECO:0000313" key="3">
    <source>
        <dbReference type="Proteomes" id="UP000193642"/>
    </source>
</evidence>
<sequence>MPSPCPAPTPNAASWSPSQLKVHKSKSMPGSAAAATSLPPGFVIPIIPLQSIGKDKPLVPPKLVLMTGSEFVPLMSRSVTKSPLAPAKKRKHVSALTHVPSPLHAVISAESLKESSPRESSDSLVLNSVIAVGLTQRRR</sequence>
<accession>A0A1Y2CQ72</accession>
<feature type="region of interest" description="Disordered" evidence="1">
    <location>
        <begin position="1"/>
        <end position="36"/>
    </location>
</feature>
<dbReference type="AlphaFoldDB" id="A0A1Y2CQ72"/>
<reference evidence="2 3" key="1">
    <citation type="submission" date="2016-07" db="EMBL/GenBank/DDBJ databases">
        <title>Pervasive Adenine N6-methylation of Active Genes in Fungi.</title>
        <authorList>
            <consortium name="DOE Joint Genome Institute"/>
            <person name="Mondo S.J."/>
            <person name="Dannebaum R.O."/>
            <person name="Kuo R.C."/>
            <person name="Labutti K."/>
            <person name="Haridas S."/>
            <person name="Kuo A."/>
            <person name="Salamov A."/>
            <person name="Ahrendt S.R."/>
            <person name="Lipzen A."/>
            <person name="Sullivan W."/>
            <person name="Andreopoulos W.B."/>
            <person name="Clum A."/>
            <person name="Lindquist E."/>
            <person name="Daum C."/>
            <person name="Ramamoorthy G.K."/>
            <person name="Gryganskyi A."/>
            <person name="Culley D."/>
            <person name="Magnuson J.K."/>
            <person name="James T.Y."/>
            <person name="O'Malley M.A."/>
            <person name="Stajich J.E."/>
            <person name="Spatafora J.W."/>
            <person name="Visel A."/>
            <person name="Grigoriev I.V."/>
        </authorList>
    </citation>
    <scope>NUCLEOTIDE SEQUENCE [LARGE SCALE GENOMIC DNA]</scope>
    <source>
        <strain evidence="2 3">JEL800</strain>
    </source>
</reference>